<dbReference type="SUPFAM" id="SSF53623">
    <property type="entry name" value="MurD-like peptide ligases, catalytic domain"/>
    <property type="match status" value="1"/>
</dbReference>
<dbReference type="NCBIfam" id="TIGR01499">
    <property type="entry name" value="folC"/>
    <property type="match status" value="1"/>
</dbReference>
<proteinExistence type="inferred from homology"/>
<keyword evidence="7" id="KW-0547">Nucleotide-binding</keyword>
<evidence type="ECO:0000256" key="3">
    <source>
        <dbReference type="ARBA" id="ARBA00013025"/>
    </source>
</evidence>
<dbReference type="OrthoDB" id="5212574at2759"/>
<keyword evidence="5" id="KW-0436">Ligase</keyword>
<dbReference type="InterPro" id="IPR036565">
    <property type="entry name" value="Mur-like_cat_sf"/>
</dbReference>
<evidence type="ECO:0000256" key="5">
    <source>
        <dbReference type="ARBA" id="ARBA00022598"/>
    </source>
</evidence>
<evidence type="ECO:0000313" key="14">
    <source>
        <dbReference type="Proteomes" id="UP000775872"/>
    </source>
</evidence>
<dbReference type="Gene3D" id="3.40.1190.10">
    <property type="entry name" value="Mur-like, catalytic domain"/>
    <property type="match status" value="1"/>
</dbReference>
<dbReference type="SUPFAM" id="SSF53244">
    <property type="entry name" value="MurD-like peptide ligases, peptide-binding domain"/>
    <property type="match status" value="1"/>
</dbReference>
<evidence type="ECO:0000313" key="13">
    <source>
        <dbReference type="EMBL" id="CAH0054614.1"/>
    </source>
</evidence>
<evidence type="ECO:0000256" key="1">
    <source>
        <dbReference type="ARBA" id="ARBA00005150"/>
    </source>
</evidence>
<dbReference type="GO" id="GO:0005829">
    <property type="term" value="C:cytosol"/>
    <property type="evidence" value="ECO:0007669"/>
    <property type="project" value="TreeGrafter"/>
</dbReference>
<evidence type="ECO:0000256" key="6">
    <source>
        <dbReference type="ARBA" id="ARBA00022723"/>
    </source>
</evidence>
<comment type="similarity">
    <text evidence="2">Belongs to the folylpolyglutamate synthase family.</text>
</comment>
<dbReference type="GO" id="GO:0004326">
    <property type="term" value="F:tetrahydrofolylpolyglutamate synthase activity"/>
    <property type="evidence" value="ECO:0007669"/>
    <property type="project" value="UniProtKB-EC"/>
</dbReference>
<evidence type="ECO:0000256" key="7">
    <source>
        <dbReference type="ARBA" id="ARBA00022741"/>
    </source>
</evidence>
<dbReference type="GO" id="GO:0006730">
    <property type="term" value="P:one-carbon metabolic process"/>
    <property type="evidence" value="ECO:0007669"/>
    <property type="project" value="UniProtKB-KW"/>
</dbReference>
<evidence type="ECO:0000256" key="4">
    <source>
        <dbReference type="ARBA" id="ARBA00022563"/>
    </source>
</evidence>
<dbReference type="InterPro" id="IPR001645">
    <property type="entry name" value="Folylpolyglutamate_synth"/>
</dbReference>
<protein>
    <recommendedName>
        <fullName evidence="3">tetrahydrofolate synthase</fullName>
        <ecNumber evidence="3">6.3.2.17</ecNumber>
    </recommendedName>
    <alternativeName>
        <fullName evidence="11">Folylpoly-gamma-glutamate synthetase</fullName>
    </alternativeName>
    <alternativeName>
        <fullName evidence="10">Tetrahydrofolylpolyglutamate synthase</fullName>
    </alternativeName>
</protein>
<dbReference type="Proteomes" id="UP000775872">
    <property type="component" value="Unassembled WGS sequence"/>
</dbReference>
<evidence type="ECO:0000256" key="9">
    <source>
        <dbReference type="ARBA" id="ARBA00022842"/>
    </source>
</evidence>
<dbReference type="EMBL" id="CABFOC020000051">
    <property type="protein sequence ID" value="CAH0054614.1"/>
    <property type="molecule type" value="Genomic_DNA"/>
</dbReference>
<reference evidence="13" key="1">
    <citation type="submission" date="2021-10" db="EMBL/GenBank/DDBJ databases">
        <authorList>
            <person name="Piombo E."/>
        </authorList>
    </citation>
    <scope>NUCLEOTIDE SEQUENCE</scope>
</reference>
<dbReference type="PANTHER" id="PTHR11136">
    <property type="entry name" value="FOLYLPOLYGLUTAMATE SYNTHASE-RELATED"/>
    <property type="match status" value="1"/>
</dbReference>
<evidence type="ECO:0000256" key="10">
    <source>
        <dbReference type="ARBA" id="ARBA00030592"/>
    </source>
</evidence>
<comment type="catalytic activity">
    <reaction evidence="12">
        <text>(6S)-5,6,7,8-tetrahydrofolyl-(gamma-L-Glu)(n) + L-glutamate + ATP = (6S)-5,6,7,8-tetrahydrofolyl-(gamma-L-Glu)(n+1) + ADP + phosphate + H(+)</text>
        <dbReference type="Rhea" id="RHEA:10580"/>
        <dbReference type="Rhea" id="RHEA-COMP:14738"/>
        <dbReference type="Rhea" id="RHEA-COMP:14740"/>
        <dbReference type="ChEBI" id="CHEBI:15378"/>
        <dbReference type="ChEBI" id="CHEBI:29985"/>
        <dbReference type="ChEBI" id="CHEBI:30616"/>
        <dbReference type="ChEBI" id="CHEBI:43474"/>
        <dbReference type="ChEBI" id="CHEBI:141005"/>
        <dbReference type="ChEBI" id="CHEBI:456216"/>
        <dbReference type="EC" id="6.3.2.17"/>
    </reaction>
</comment>
<dbReference type="EC" id="6.3.2.17" evidence="3"/>
<dbReference type="AlphaFoldDB" id="A0A9N9ZG79"/>
<dbReference type="PANTHER" id="PTHR11136:SF5">
    <property type="entry name" value="FOLYLPOLYGLUTAMATE SYNTHASE, MITOCHONDRIAL"/>
    <property type="match status" value="1"/>
</dbReference>
<keyword evidence="14" id="KW-1185">Reference proteome</keyword>
<evidence type="ECO:0000256" key="8">
    <source>
        <dbReference type="ARBA" id="ARBA00022840"/>
    </source>
</evidence>
<name>A0A9N9ZG79_9HYPO</name>
<sequence>MTRTFADAVKVLRRRQATKAAEMPISYLSQESPFVPHLQVQGKPHLEGMAQWLRQLGHEDAVNRLTFIHVAGSKGKGSTCAYIDSLLRAHSKRTGYPRKTGLYTSPHLIDETERIRISGHPISHGLFAKYAWEVIDALSMNPEQMPSTDNGPGFLQSMFLISLHAFVAEKVDVAVIEVHTGGRFCATNFIRNPAVTAITTLLLDHTPELGSDIESITWHKAGIFKRGASAISTNQVPAAMNVLKDEAKKQQVNLEFVGTLDNLRNVSGFSSAVQRQNFSLAWRACTALLSPQRQHLDDEDIHTAATQVDWPGRFQVLSRRGVSWYLDVAHSAPCIDEPVKWFKKSSQTRDNITRIVVFAHIANPRRRDGVKLLTQLVQAIQCINIAPDYFFLTKDKAEDVSTLLEKYKAICDEVLSSQVEIEPSVQNVLDRIEAIKQQSRDVHVLVTGSVFLVGDVLKLLDYQIK</sequence>
<dbReference type="Gene3D" id="3.90.190.20">
    <property type="entry name" value="Mur ligase, C-terminal domain"/>
    <property type="match status" value="1"/>
</dbReference>
<evidence type="ECO:0000256" key="2">
    <source>
        <dbReference type="ARBA" id="ARBA00008276"/>
    </source>
</evidence>
<keyword evidence="8" id="KW-0067">ATP-binding</keyword>
<organism evidence="13 14">
    <name type="scientific">Clonostachys solani</name>
    <dbReference type="NCBI Taxonomy" id="160281"/>
    <lineage>
        <taxon>Eukaryota</taxon>
        <taxon>Fungi</taxon>
        <taxon>Dikarya</taxon>
        <taxon>Ascomycota</taxon>
        <taxon>Pezizomycotina</taxon>
        <taxon>Sordariomycetes</taxon>
        <taxon>Hypocreomycetidae</taxon>
        <taxon>Hypocreales</taxon>
        <taxon>Bionectriaceae</taxon>
        <taxon>Clonostachys</taxon>
    </lineage>
</organism>
<keyword evidence="6" id="KW-0479">Metal-binding</keyword>
<keyword evidence="9" id="KW-0460">Magnesium</keyword>
<keyword evidence="4" id="KW-0554">One-carbon metabolism</keyword>
<comment type="pathway">
    <text evidence="1">Cofactor biosynthesis; tetrahydrofolylpolyglutamate biosynthesis.</text>
</comment>
<gene>
    <name evidence="13" type="ORF">CSOL1703_00016682</name>
</gene>
<dbReference type="GO" id="GO:0005524">
    <property type="term" value="F:ATP binding"/>
    <property type="evidence" value="ECO:0007669"/>
    <property type="project" value="UniProtKB-KW"/>
</dbReference>
<evidence type="ECO:0000256" key="11">
    <source>
        <dbReference type="ARBA" id="ARBA00030876"/>
    </source>
</evidence>
<evidence type="ECO:0000256" key="12">
    <source>
        <dbReference type="ARBA" id="ARBA00047493"/>
    </source>
</evidence>
<dbReference type="GO" id="GO:0005739">
    <property type="term" value="C:mitochondrion"/>
    <property type="evidence" value="ECO:0007669"/>
    <property type="project" value="TreeGrafter"/>
</dbReference>
<dbReference type="GO" id="GO:0046872">
    <property type="term" value="F:metal ion binding"/>
    <property type="evidence" value="ECO:0007669"/>
    <property type="project" value="UniProtKB-KW"/>
</dbReference>
<comment type="caution">
    <text evidence="13">The sequence shown here is derived from an EMBL/GenBank/DDBJ whole genome shotgun (WGS) entry which is preliminary data.</text>
</comment>
<dbReference type="InterPro" id="IPR036615">
    <property type="entry name" value="Mur_ligase_C_dom_sf"/>
</dbReference>
<accession>A0A9N9ZG79</accession>